<name>E4TXI5_SULKY</name>
<evidence type="ECO:0000313" key="3">
    <source>
        <dbReference type="Proteomes" id="UP000008721"/>
    </source>
</evidence>
<dbReference type="EMBL" id="CP002355">
    <property type="protein sequence ID" value="ADR33894.1"/>
    <property type="molecule type" value="Genomic_DNA"/>
</dbReference>
<evidence type="ECO:0000256" key="1">
    <source>
        <dbReference type="SAM" id="SignalP"/>
    </source>
</evidence>
<gene>
    <name evidence="2" type="ordered locus">Sulku_1231</name>
</gene>
<feature type="chain" id="PRO_5005673818" evidence="1">
    <location>
        <begin position="21"/>
        <end position="462"/>
    </location>
</feature>
<dbReference type="KEGG" id="sku:Sulku_1231"/>
<keyword evidence="1" id="KW-0732">Signal</keyword>
<reference evidence="2 3" key="1">
    <citation type="journal article" date="2012" name="Stand. Genomic Sci.">
        <title>Complete genome sequence of the sulfur compounds oxidizing chemolithoautotroph Sulfuricurvum kujiense type strain (YK-1(T)).</title>
        <authorList>
            <person name="Han C."/>
            <person name="Kotsyurbenko O."/>
            <person name="Chertkov O."/>
            <person name="Held B."/>
            <person name="Lapidus A."/>
            <person name="Nolan M."/>
            <person name="Lucas S."/>
            <person name="Hammon N."/>
            <person name="Deshpande S."/>
            <person name="Cheng J.F."/>
            <person name="Tapia R."/>
            <person name="Goodwin L.A."/>
            <person name="Pitluck S."/>
            <person name="Liolios K."/>
            <person name="Pagani I."/>
            <person name="Ivanova N."/>
            <person name="Mavromatis K."/>
            <person name="Mikhailova N."/>
            <person name="Pati A."/>
            <person name="Chen A."/>
            <person name="Palaniappan K."/>
            <person name="Land M."/>
            <person name="Hauser L."/>
            <person name="Chang Y.J."/>
            <person name="Jeffries C.D."/>
            <person name="Brambilla E.M."/>
            <person name="Rohde M."/>
            <person name="Spring S."/>
            <person name="Sikorski J."/>
            <person name="Goker M."/>
            <person name="Woyke T."/>
            <person name="Bristow J."/>
            <person name="Eisen J.A."/>
            <person name="Markowitz V."/>
            <person name="Hugenholtz P."/>
            <person name="Kyrpides N.C."/>
            <person name="Klenk H.P."/>
            <person name="Detter J.C."/>
        </authorList>
    </citation>
    <scope>NUCLEOTIDE SEQUENCE [LARGE SCALE GENOMIC DNA]</scope>
    <source>
        <strain evidence="3">ATCC BAA-921 / DSM 16994 / JCM 11577 / YK-1</strain>
    </source>
</reference>
<evidence type="ECO:0000313" key="2">
    <source>
        <dbReference type="EMBL" id="ADR33894.1"/>
    </source>
</evidence>
<dbReference type="HOGENOM" id="CLU_609284_0_0_7"/>
<protein>
    <submittedName>
        <fullName evidence="2">Uncharacterized protein</fullName>
    </submittedName>
</protein>
<dbReference type="eggNOG" id="COG3014">
    <property type="taxonomic scope" value="Bacteria"/>
</dbReference>
<dbReference type="Proteomes" id="UP000008721">
    <property type="component" value="Chromosome"/>
</dbReference>
<feature type="signal peptide" evidence="1">
    <location>
        <begin position="1"/>
        <end position="20"/>
    </location>
</feature>
<dbReference type="OrthoDB" id="9769023at2"/>
<dbReference type="AlphaFoldDB" id="E4TXI5"/>
<dbReference type="STRING" id="709032.Sulku_1231"/>
<proteinExistence type="predicted"/>
<organism evidence="2 3">
    <name type="scientific">Sulfuricurvum kujiense (strain ATCC BAA-921 / DSM 16994 / JCM 11577 / YK-1)</name>
    <dbReference type="NCBI Taxonomy" id="709032"/>
    <lineage>
        <taxon>Bacteria</taxon>
        <taxon>Pseudomonadati</taxon>
        <taxon>Campylobacterota</taxon>
        <taxon>Epsilonproteobacteria</taxon>
        <taxon>Campylobacterales</taxon>
        <taxon>Sulfurimonadaceae</taxon>
        <taxon>Sulfuricurvum</taxon>
    </lineage>
</organism>
<sequence length="462" mass="51199">MANSLKTIAFSLLCTLQIHAASIDADALRAGLSKPRFDQTLATMSADTSDQNEYWYWLDLARLQQANGDFNGSIVSFQKAFDILDEYENRAKVSLRNVGSFLGSTFLSKGSETYYGKGYERTLMHTLNALNYAMIGNFEGASVEMRRMEQRQEFWLAESEEKIKEAANDKAKAQREGNNVSNIPAEYSMAAMLEDESVRKLANNYQDPFSYALSSILSNIAFPSENLGEVSLKRALLLNPDVSKIFVKLPISAPQSKITPKGKKSFSEETPKSAKMDVTVVVLAGEAPSIKIEKIRFPIFHAAEYTSIDLPAYNPPINDLSMITISTQRLRLQPPRLLQTNALAYKTLKDELTGELSKAVVRATAKAVLAKQASDKFGAFGGLMASLAMDVGSSMADSKFRNWEMLPNSGYLSKFEGIEGETLTITMNDRQESFTLPKGKKGVLVLVSYITNDNIRIDHVAY</sequence>
<dbReference type="RefSeq" id="WP_013460091.1">
    <property type="nucleotide sequence ID" value="NC_014762.1"/>
</dbReference>
<accession>E4TXI5</accession>
<keyword evidence="3" id="KW-1185">Reference proteome</keyword>